<evidence type="ECO:0000313" key="2">
    <source>
        <dbReference type="EMBL" id="ROI08385.1"/>
    </source>
</evidence>
<dbReference type="InterPro" id="IPR038461">
    <property type="entry name" value="Schlafen_AlbA_2_dom_sf"/>
</dbReference>
<proteinExistence type="predicted"/>
<dbReference type="AlphaFoldDB" id="A0A3N0WTW1"/>
<feature type="domain" description="Schlafen AlbA-2" evidence="1">
    <location>
        <begin position="19"/>
        <end position="140"/>
    </location>
</feature>
<dbReference type="PANTHER" id="PTHR30595:SF6">
    <property type="entry name" value="SCHLAFEN ALBA-2 DOMAIN-CONTAINING PROTEIN"/>
    <property type="match status" value="1"/>
</dbReference>
<reference evidence="3" key="2">
    <citation type="submission" date="2018-11" db="EMBL/GenBank/DDBJ databases">
        <title>Proposal to divide the Flavobacteriaceae and reorganize its genera based on Amino Acid Identity values calculated from whole genome sequences.</title>
        <authorList>
            <person name="Nicholson A.C."/>
            <person name="Gulvik C.A."/>
            <person name="Whitney A.M."/>
            <person name="Humrighouse B.W."/>
            <person name="Bell M."/>
            <person name="Holmens B."/>
            <person name="Steigerwalt A."/>
            <person name="Villarma A."/>
            <person name="Sheth M."/>
            <person name="Batra D."/>
            <person name="Pryor J."/>
            <person name="Bernardet J.-F."/>
            <person name="Hugo C."/>
            <person name="Kampfer P."/>
            <person name="Newman J."/>
            <person name="Mcquiston J.R."/>
        </authorList>
    </citation>
    <scope>NUCLEOTIDE SEQUENCE [LARGE SCALE GENOMIC DNA]</scope>
    <source>
        <strain evidence="3">H3056</strain>
    </source>
</reference>
<reference evidence="3" key="1">
    <citation type="submission" date="2018-11" db="EMBL/GenBank/DDBJ databases">
        <title>Proposal to divide the Flavobacteriaceae and reorganize its genera based on Amino Acid Identity values calculated from whole genome sequences.</title>
        <authorList>
            <person name="Nicholson A.C."/>
            <person name="Gulvik C.A."/>
            <person name="Whitney A.M."/>
            <person name="Humrighouse B.W."/>
            <person name="Bell M."/>
            <person name="Holmes B."/>
            <person name="Steigerwalt A."/>
            <person name="Villarma A."/>
            <person name="Sheth M."/>
            <person name="Batra D."/>
            <person name="Pryor J."/>
            <person name="Bernardet J.-F."/>
            <person name="Hugo C."/>
            <person name="Kampfer P."/>
            <person name="Newman J."/>
            <person name="Mcquiston J.R."/>
        </authorList>
    </citation>
    <scope>NUCLEOTIDE SEQUENCE [LARGE SCALE GENOMIC DNA]</scope>
    <source>
        <strain evidence="3">H3056</strain>
    </source>
</reference>
<evidence type="ECO:0000313" key="3">
    <source>
        <dbReference type="Proteomes" id="UP000270224"/>
    </source>
</evidence>
<dbReference type="EMBL" id="RJUG01000004">
    <property type="protein sequence ID" value="ROI08385.1"/>
    <property type="molecule type" value="Genomic_DNA"/>
</dbReference>
<dbReference type="PANTHER" id="PTHR30595">
    <property type="entry name" value="GLPR-RELATED TRANSCRIPTIONAL REPRESSOR"/>
    <property type="match status" value="1"/>
</dbReference>
<dbReference type="Pfam" id="PF13749">
    <property type="entry name" value="HATPase_c_4"/>
    <property type="match status" value="1"/>
</dbReference>
<dbReference type="RefSeq" id="WP_123266679.1">
    <property type="nucleotide sequence ID" value="NZ_RJUG01000004.1"/>
</dbReference>
<accession>A0A3N0WTW1</accession>
<gene>
    <name evidence="2" type="ORF">EGI11_12225</name>
</gene>
<dbReference type="Pfam" id="PF04326">
    <property type="entry name" value="SLFN_AlbA_2"/>
    <property type="match status" value="1"/>
</dbReference>
<dbReference type="Proteomes" id="UP000270224">
    <property type="component" value="Unassembled WGS sequence"/>
</dbReference>
<sequence>MTAKQLQDTLNNLLSLSAENEVVEFKEAKNNYDSTKLGRYFSALSNEANLHGKTCAWLIFGVADKKHNIVGSKFRPLRKDLDSLKGEIAKKITNGISFIEIHELQTPDGRVVMFQIPAAPKGIPVAFDGHYYARDGEELAPLNIEKIERIRSQATTEDWSAAIVPGAALEDLDEDAIALARKNYKNKFPEKAEEVDTWDNITFLNKAKVTTKGKITRTALILLGKDESEHFLNPSDVKIRWKLMDNEGADIDYEIFGIPMILSVEKVFSKIRNIKYRYMQEGTIFPAEVSKYEPFSIREAINNCIAHQDYTKSARINVIEMDDQLIFTNQGSFIPGSVEKVVIEDAPEEFYRNRFLATAMFNLKMVDTAGGGIKKIFNFQRARYFPMPDYDLSGDKVKVSISGKILDMDYARLLANHKELTLEEIIMLDKVQKKIPLTLIEEKHLKSKKLIEGRKPNFFIGLKVAEKTGQKAEYSKTKGFDKPYYLDFILKAISEHKSLDRKDIDDLLWKKLPDWMDDRQRKIKVNNLLSELRKNKRIENTGTFKYPVWVLIKADK</sequence>
<organism evidence="2 3">
    <name type="scientific">Kaistella daneshvariae</name>
    <dbReference type="NCBI Taxonomy" id="2487074"/>
    <lineage>
        <taxon>Bacteria</taxon>
        <taxon>Pseudomonadati</taxon>
        <taxon>Bacteroidota</taxon>
        <taxon>Flavobacteriia</taxon>
        <taxon>Flavobacteriales</taxon>
        <taxon>Weeksellaceae</taxon>
        <taxon>Chryseobacterium group</taxon>
        <taxon>Kaistella</taxon>
    </lineage>
</organism>
<evidence type="ECO:0000259" key="1">
    <source>
        <dbReference type="Pfam" id="PF04326"/>
    </source>
</evidence>
<dbReference type="InterPro" id="IPR007421">
    <property type="entry name" value="Schlafen_AlbA_2_dom"/>
</dbReference>
<dbReference type="InterPro" id="IPR038475">
    <property type="entry name" value="RecG_C_sf"/>
</dbReference>
<dbReference type="Gene3D" id="3.30.565.60">
    <property type="match status" value="1"/>
</dbReference>
<comment type="caution">
    <text evidence="2">The sequence shown here is derived from an EMBL/GenBank/DDBJ whole genome shotgun (WGS) entry which is preliminary data.</text>
</comment>
<protein>
    <submittedName>
        <fullName evidence="2">Transcriptional regulator</fullName>
    </submittedName>
</protein>
<name>A0A3N0WTW1_9FLAO</name>
<dbReference type="OrthoDB" id="9768354at2"/>
<dbReference type="Gene3D" id="3.30.950.30">
    <property type="entry name" value="Schlafen, AAA domain"/>
    <property type="match status" value="1"/>
</dbReference>